<sequence length="89" mass="10728">MKPDEKKRLDSVIEMLREIYYPGHHTTAQRVIERHLIREFGYRPREATYFGSKVIESLVEMELLSQAPEDTTRNTLWRVNLRQLKRLEN</sequence>
<proteinExistence type="predicted"/>
<reference evidence="1" key="1">
    <citation type="journal article" date="2014" name="Genome Biol. Evol.">
        <title>Pangenome evidence for extensive interdomain horizontal transfer affecting lineage core and shell genes in uncultured planktonic thaumarchaeota and euryarchaeota.</title>
        <authorList>
            <person name="Deschamps P."/>
            <person name="Zivanovic Y."/>
            <person name="Moreira D."/>
            <person name="Rodriguez-Valera F."/>
            <person name="Lopez-Garcia P."/>
        </authorList>
    </citation>
    <scope>NUCLEOTIDE SEQUENCE</scope>
</reference>
<organism evidence="1">
    <name type="scientific">uncultured marine group II/III euryarchaeote KM3_164_G07</name>
    <dbReference type="NCBI Taxonomy" id="1457918"/>
    <lineage>
        <taxon>Archaea</taxon>
        <taxon>Methanobacteriati</taxon>
        <taxon>Methanobacteriota</taxon>
        <taxon>environmental samples</taxon>
    </lineage>
</organism>
<dbReference type="EMBL" id="KF900679">
    <property type="protein sequence ID" value="AIF03406.1"/>
    <property type="molecule type" value="Genomic_DNA"/>
</dbReference>
<evidence type="ECO:0000313" key="1">
    <source>
        <dbReference type="EMBL" id="AIF03406.1"/>
    </source>
</evidence>
<protein>
    <submittedName>
        <fullName evidence="1">Uncharacterized protein</fullName>
    </submittedName>
</protein>
<name>A0A075GH98_9EURY</name>
<accession>A0A075GH98</accession>
<dbReference type="AlphaFoldDB" id="A0A075GH98"/>